<sequence length="397" mass="47069">MTEDLIHHHNRILSIVNENVQFNHPLQDFIPEFIQFNIIFTNTYQSQGRQYHPLAFRVNQTMLTKDLKLRQSYIYKLNTDLKAIVEKVKFNKNICDNQRQKLNQRIANVEKTYKSNYIEQENNRLSTEFADKQQLFSEIFNINKENNNDKEKLEELRQKLLQSAQDFQEIKSSQLQVITNAKQISIKHQTDLRDQLNQLKQIFNDQYKSRTNIVEQNNKLRLMLENTLTDMRNLQLSLNESLKGIQTEHVELHNMYKIQHSFLDNSIQLDKMQSQEERDFAIKYLEDSKFNDELDEKISVIMRERDTVIKSNHNMQNQIYQLQHDILRLQTHIKASENQLEKQLINTVEHQKQQIKDLESKLGSTIIASSISFPELRLKSSMSVGINNKSFSTKAIQ</sequence>
<dbReference type="AlphaFoldDB" id="A0AA86P3P0"/>
<dbReference type="EMBL" id="CATOUU010000440">
    <property type="protein sequence ID" value="CAI9929567.1"/>
    <property type="molecule type" value="Genomic_DNA"/>
</dbReference>
<gene>
    <name evidence="3" type="ORF">HINF_LOCUS12681</name>
    <name evidence="2" type="ORF">HINF_LOCUS17212</name>
</gene>
<feature type="coiled-coil region" evidence="1">
    <location>
        <begin position="139"/>
        <end position="170"/>
    </location>
</feature>
<keyword evidence="1" id="KW-0175">Coiled coil</keyword>
<evidence type="ECO:0000313" key="3">
    <source>
        <dbReference type="EMBL" id="CAL5992648.1"/>
    </source>
</evidence>
<organism evidence="2">
    <name type="scientific">Hexamita inflata</name>
    <dbReference type="NCBI Taxonomy" id="28002"/>
    <lineage>
        <taxon>Eukaryota</taxon>
        <taxon>Metamonada</taxon>
        <taxon>Diplomonadida</taxon>
        <taxon>Hexamitidae</taxon>
        <taxon>Hexamitinae</taxon>
        <taxon>Hexamita</taxon>
    </lineage>
</organism>
<comment type="caution">
    <text evidence="2">The sequence shown here is derived from an EMBL/GenBank/DDBJ whole genome shotgun (WGS) entry which is preliminary data.</text>
</comment>
<keyword evidence="4" id="KW-1185">Reference proteome</keyword>
<evidence type="ECO:0000313" key="2">
    <source>
        <dbReference type="EMBL" id="CAI9929567.1"/>
    </source>
</evidence>
<reference evidence="3 4" key="2">
    <citation type="submission" date="2024-07" db="EMBL/GenBank/DDBJ databases">
        <authorList>
            <person name="Akdeniz Z."/>
        </authorList>
    </citation>
    <scope>NUCLEOTIDE SEQUENCE [LARGE SCALE GENOMIC DNA]</scope>
</reference>
<reference evidence="2" key="1">
    <citation type="submission" date="2023-06" db="EMBL/GenBank/DDBJ databases">
        <authorList>
            <person name="Kurt Z."/>
        </authorList>
    </citation>
    <scope>NUCLEOTIDE SEQUENCE</scope>
</reference>
<dbReference type="EMBL" id="CAXDID020000029">
    <property type="protein sequence ID" value="CAL5992648.1"/>
    <property type="molecule type" value="Genomic_DNA"/>
</dbReference>
<proteinExistence type="predicted"/>
<name>A0AA86P3P0_9EUKA</name>
<accession>A0AA86P3P0</accession>
<evidence type="ECO:0000313" key="4">
    <source>
        <dbReference type="Proteomes" id="UP001642409"/>
    </source>
</evidence>
<dbReference type="Proteomes" id="UP001642409">
    <property type="component" value="Unassembled WGS sequence"/>
</dbReference>
<protein>
    <submittedName>
        <fullName evidence="3">Hypothetical_protein</fullName>
    </submittedName>
</protein>
<evidence type="ECO:0000256" key="1">
    <source>
        <dbReference type="SAM" id="Coils"/>
    </source>
</evidence>